<dbReference type="EMBL" id="MU167288">
    <property type="protein sequence ID" value="KAG0144819.1"/>
    <property type="molecule type" value="Genomic_DNA"/>
</dbReference>
<keyword evidence="1" id="KW-0812">Transmembrane</keyword>
<name>A0A9P6TAN8_9BASI</name>
<accession>A0A9P6TAN8</accession>
<keyword evidence="1" id="KW-1133">Transmembrane helix</keyword>
<protein>
    <submittedName>
        <fullName evidence="2">Uncharacterized protein</fullName>
    </submittedName>
</protein>
<evidence type="ECO:0000256" key="1">
    <source>
        <dbReference type="SAM" id="Phobius"/>
    </source>
</evidence>
<feature type="transmembrane region" description="Helical" evidence="1">
    <location>
        <begin position="54"/>
        <end position="72"/>
    </location>
</feature>
<organism evidence="2 3">
    <name type="scientific">Cronartium quercuum f. sp. fusiforme G11</name>
    <dbReference type="NCBI Taxonomy" id="708437"/>
    <lineage>
        <taxon>Eukaryota</taxon>
        <taxon>Fungi</taxon>
        <taxon>Dikarya</taxon>
        <taxon>Basidiomycota</taxon>
        <taxon>Pucciniomycotina</taxon>
        <taxon>Pucciniomycetes</taxon>
        <taxon>Pucciniales</taxon>
        <taxon>Coleosporiaceae</taxon>
        <taxon>Cronartium</taxon>
    </lineage>
</organism>
<feature type="transmembrane region" description="Helical" evidence="1">
    <location>
        <begin position="6"/>
        <end position="26"/>
    </location>
</feature>
<feature type="transmembrane region" description="Helical" evidence="1">
    <location>
        <begin position="78"/>
        <end position="97"/>
    </location>
</feature>
<evidence type="ECO:0000313" key="2">
    <source>
        <dbReference type="EMBL" id="KAG0144819.1"/>
    </source>
</evidence>
<keyword evidence="1" id="KW-0472">Membrane</keyword>
<keyword evidence="3" id="KW-1185">Reference proteome</keyword>
<gene>
    <name evidence="2" type="ORF">CROQUDRAFT_607217</name>
</gene>
<dbReference type="AlphaFoldDB" id="A0A9P6TAN8"/>
<evidence type="ECO:0000313" key="3">
    <source>
        <dbReference type="Proteomes" id="UP000886653"/>
    </source>
</evidence>
<sequence length="147" mass="16715">MGVRYISTIISICAFFSFVSVLWWGVTLDHKVRSFLFFHTNKNKHVKGQEGTSMYIYTCAYIVSVFCVGVLMCQSIGTYIILFFFISSFFFLVLSLPDPQMVSSSIYLATSILSLSRCVVLVNRFCFLVSGLRMISIIVLYSCVKNK</sequence>
<dbReference type="Proteomes" id="UP000886653">
    <property type="component" value="Unassembled WGS sequence"/>
</dbReference>
<proteinExistence type="predicted"/>
<comment type="caution">
    <text evidence="2">The sequence shown here is derived from an EMBL/GenBank/DDBJ whole genome shotgun (WGS) entry which is preliminary data.</text>
</comment>
<reference evidence="2" key="1">
    <citation type="submission" date="2013-11" db="EMBL/GenBank/DDBJ databases">
        <title>Genome sequence of the fusiform rust pathogen reveals effectors for host alternation and coevolution with pine.</title>
        <authorList>
            <consortium name="DOE Joint Genome Institute"/>
            <person name="Smith K."/>
            <person name="Pendleton A."/>
            <person name="Kubisiak T."/>
            <person name="Anderson C."/>
            <person name="Salamov A."/>
            <person name="Aerts A."/>
            <person name="Riley R."/>
            <person name="Clum A."/>
            <person name="Lindquist E."/>
            <person name="Ence D."/>
            <person name="Campbell M."/>
            <person name="Kronenberg Z."/>
            <person name="Feau N."/>
            <person name="Dhillon B."/>
            <person name="Hamelin R."/>
            <person name="Burleigh J."/>
            <person name="Smith J."/>
            <person name="Yandell M."/>
            <person name="Nelson C."/>
            <person name="Grigoriev I."/>
            <person name="Davis J."/>
        </authorList>
    </citation>
    <scope>NUCLEOTIDE SEQUENCE</scope>
    <source>
        <strain evidence="2">G11</strain>
    </source>
</reference>